<gene>
    <name evidence="1" type="ORF">N0V83_003586</name>
</gene>
<evidence type="ECO:0000313" key="2">
    <source>
        <dbReference type="Proteomes" id="UP001140560"/>
    </source>
</evidence>
<dbReference type="AlphaFoldDB" id="A0A9W9CPK1"/>
<protein>
    <submittedName>
        <fullName evidence="1">Uncharacterized protein</fullName>
    </submittedName>
</protein>
<accession>A0A9W9CPK1</accession>
<keyword evidence="2" id="KW-1185">Reference proteome</keyword>
<dbReference type="EMBL" id="JAPEUY010000005">
    <property type="protein sequence ID" value="KAJ4373292.1"/>
    <property type="molecule type" value="Genomic_DNA"/>
</dbReference>
<organism evidence="1 2">
    <name type="scientific">Neocucurbitaria cava</name>
    <dbReference type="NCBI Taxonomy" id="798079"/>
    <lineage>
        <taxon>Eukaryota</taxon>
        <taxon>Fungi</taxon>
        <taxon>Dikarya</taxon>
        <taxon>Ascomycota</taxon>
        <taxon>Pezizomycotina</taxon>
        <taxon>Dothideomycetes</taxon>
        <taxon>Pleosporomycetidae</taxon>
        <taxon>Pleosporales</taxon>
        <taxon>Pleosporineae</taxon>
        <taxon>Cucurbitariaceae</taxon>
        <taxon>Neocucurbitaria</taxon>
    </lineage>
</organism>
<sequence>MVMTFPKLATALRKLFTSKTASADTVPQKQFERVLPQPAARPPNMQIGQSRFQEHFDTSLTEIPTSWLEGHNPKLSKINKWKHRLCVNQKVLSFFEDFLTQKVLEPARQSKVQTNVKPLLPLTSDHVERDIHVLTTPKQSYKGRFRDSRLIYPGSSLRHQDNFVDIEKRAGHVDLAHVLSGLVDDYFASNNGPQLPKLPSPALLRCDSFVECDATVHCKGKISSRVHHPEQDRSVDGLYRADSPDVQPDDVVAASYIDDERLHTEETFEYPCLEDAVERCQSSSLPMVGVQQQRVEVLFSNAVQAPAEPDMQVVPTTTVAGVCEWKTENVPQVARMFGWESFVLDEEPETEAEWVVDGSKEMPTVESLRDHFEEVNWKEMHLVSADAFLEWYQFRTGQSF</sequence>
<comment type="caution">
    <text evidence="1">The sequence shown here is derived from an EMBL/GenBank/DDBJ whole genome shotgun (WGS) entry which is preliminary data.</text>
</comment>
<reference evidence="1" key="1">
    <citation type="submission" date="2022-10" db="EMBL/GenBank/DDBJ databases">
        <title>Tapping the CABI collections for fungal endophytes: first genome assemblies for Collariella, Neodidymelliopsis, Ascochyta clinopodiicola, Didymella pomorum, Didymosphaeria variabile, Neocosmospora piperis and Neocucurbitaria cava.</title>
        <authorList>
            <person name="Hill R."/>
        </authorList>
    </citation>
    <scope>NUCLEOTIDE SEQUENCE</scope>
    <source>
        <strain evidence="1">IMI 356814</strain>
    </source>
</reference>
<dbReference type="Proteomes" id="UP001140560">
    <property type="component" value="Unassembled WGS sequence"/>
</dbReference>
<proteinExistence type="predicted"/>
<evidence type="ECO:0000313" key="1">
    <source>
        <dbReference type="EMBL" id="KAJ4373292.1"/>
    </source>
</evidence>
<name>A0A9W9CPK1_9PLEO</name>